<keyword evidence="2" id="KW-0520">NAD</keyword>
<dbReference type="Gene3D" id="2.40.30.10">
    <property type="entry name" value="Translation factors"/>
    <property type="match status" value="1"/>
</dbReference>
<dbReference type="SUPFAM" id="SSF52343">
    <property type="entry name" value="Ferredoxin reductase-like, C-terminal NADP-linked domain"/>
    <property type="match status" value="1"/>
</dbReference>
<dbReference type="InterPro" id="IPR017927">
    <property type="entry name" value="FAD-bd_FR_type"/>
</dbReference>
<dbReference type="Pfam" id="PF00175">
    <property type="entry name" value="NAD_binding_1"/>
    <property type="match status" value="1"/>
</dbReference>
<evidence type="ECO:0000256" key="2">
    <source>
        <dbReference type="ARBA" id="ARBA00023027"/>
    </source>
</evidence>
<reference evidence="5 6" key="1">
    <citation type="journal article" date="2015" name="BMC Genomics">
        <title>Gene expression during zombie ant biting behavior reflects the complexity underlying fungal parasitic behavioral manipulation.</title>
        <authorList>
            <person name="de Bekker C."/>
            <person name="Ohm R.A."/>
            <person name="Loreto R.G."/>
            <person name="Sebastian A."/>
            <person name="Albert I."/>
            <person name="Merrow M."/>
            <person name="Brachmann A."/>
            <person name="Hughes D.P."/>
        </authorList>
    </citation>
    <scope>NUCLEOTIDE SEQUENCE [LARGE SCALE GENOMIC DNA]</scope>
    <source>
        <strain evidence="5 6">SC16a</strain>
    </source>
</reference>
<dbReference type="STRING" id="268505.A0A2A9PIZ5"/>
<comment type="caution">
    <text evidence="5">The sequence shown here is derived from an EMBL/GenBank/DDBJ whole genome shotgun (WGS) entry which is preliminary data.</text>
</comment>
<keyword evidence="1" id="KW-0560">Oxidoreductase</keyword>
<reference evidence="5 6" key="2">
    <citation type="journal article" date="2017" name="Sci. Rep.">
        <title>Ant-infecting Ophiocordyceps genomes reveal a high diversity of potential behavioral manipulation genes and a possible major role for enterotoxins.</title>
        <authorList>
            <person name="de Bekker C."/>
            <person name="Ohm R.A."/>
            <person name="Evans H.C."/>
            <person name="Brachmann A."/>
            <person name="Hughes D.P."/>
        </authorList>
    </citation>
    <scope>NUCLEOTIDE SEQUENCE [LARGE SCALE GENOMIC DNA]</scope>
    <source>
        <strain evidence="5 6">SC16a</strain>
    </source>
</reference>
<evidence type="ECO:0000256" key="3">
    <source>
        <dbReference type="ARBA" id="ARBA00040516"/>
    </source>
</evidence>
<dbReference type="GO" id="GO:0005739">
    <property type="term" value="C:mitochondrion"/>
    <property type="evidence" value="ECO:0007669"/>
    <property type="project" value="TreeGrafter"/>
</dbReference>
<sequence length="283" mass="30907">MASTSHLERTAHEPRHSEILEGSIVRVDEVNERIRLFRLELRSGPAKFSPGQWLDTYVPNVAKPGGFTITSAPSAAMTDSPYLELAVAKSAENAVAAWLWRPSDQLMGEMLRLRIGGSFVFPPPASSNLSPVRSLVLVAGGVGINPLVSIVRSIAESRPALDIDVRFLYASKLPASGRLQDVLFLYAIAALFEQRKLRGWLRLYATGADTTGLHQVPGTSVDVRSGRLSSDEVRSVVRELNPAETFVYICGPPVMTDELIAALTAPGQEGSLESERVLTEKWW</sequence>
<dbReference type="Proteomes" id="UP000037136">
    <property type="component" value="Unassembled WGS sequence"/>
</dbReference>
<evidence type="ECO:0000313" key="5">
    <source>
        <dbReference type="EMBL" id="PFH60853.1"/>
    </source>
</evidence>
<dbReference type="EMBL" id="LAZP02000104">
    <property type="protein sequence ID" value="PFH60853.1"/>
    <property type="molecule type" value="Genomic_DNA"/>
</dbReference>
<dbReference type="InterPro" id="IPR017938">
    <property type="entry name" value="Riboflavin_synthase-like_b-brl"/>
</dbReference>
<keyword evidence="6" id="KW-1185">Reference proteome</keyword>
<evidence type="ECO:0000313" key="6">
    <source>
        <dbReference type="Proteomes" id="UP000037136"/>
    </source>
</evidence>
<dbReference type="InterPro" id="IPR001433">
    <property type="entry name" value="OxRdtase_FAD/NAD-bd"/>
</dbReference>
<dbReference type="PRINTS" id="PR00406">
    <property type="entry name" value="CYTB5RDTASE"/>
</dbReference>
<evidence type="ECO:0000256" key="1">
    <source>
        <dbReference type="ARBA" id="ARBA00023002"/>
    </source>
</evidence>
<dbReference type="AlphaFoldDB" id="A0A2A9PIZ5"/>
<dbReference type="Gene3D" id="3.40.50.80">
    <property type="entry name" value="Nucleotide-binding domain of ferredoxin-NADP reductase (FNR) module"/>
    <property type="match status" value="1"/>
</dbReference>
<protein>
    <recommendedName>
        <fullName evidence="3">Oxidoreductase NAD-binding domain-containing protein 1</fullName>
    </recommendedName>
</protein>
<dbReference type="PROSITE" id="PS51384">
    <property type="entry name" value="FAD_FR"/>
    <property type="match status" value="1"/>
</dbReference>
<dbReference type="GO" id="GO:0016491">
    <property type="term" value="F:oxidoreductase activity"/>
    <property type="evidence" value="ECO:0007669"/>
    <property type="project" value="UniProtKB-KW"/>
</dbReference>
<name>A0A2A9PIZ5_OPHUN</name>
<dbReference type="SUPFAM" id="SSF63380">
    <property type="entry name" value="Riboflavin synthase domain-like"/>
    <property type="match status" value="1"/>
</dbReference>
<dbReference type="InterPro" id="IPR052128">
    <property type="entry name" value="Oxidoreductase_NAD-binding"/>
</dbReference>
<dbReference type="InterPro" id="IPR039261">
    <property type="entry name" value="FNR_nucleotide-bd"/>
</dbReference>
<feature type="domain" description="FAD-binding FR-type" evidence="4">
    <location>
        <begin position="17"/>
        <end position="124"/>
    </location>
</feature>
<dbReference type="PANTHER" id="PTHR46505">
    <property type="entry name" value="OXIDOREDUCTASE NAD-BINDING DOMAIN-CONTAINING PROTEIN 1"/>
    <property type="match status" value="1"/>
</dbReference>
<gene>
    <name evidence="5" type="ORF">XA68_10210</name>
</gene>
<dbReference type="OrthoDB" id="436496at2759"/>
<dbReference type="PANTHER" id="PTHR46505:SF1">
    <property type="entry name" value="OXIDOREDUCTASE NAD-BINDING DOMAIN-CONTAINING PROTEIN 1"/>
    <property type="match status" value="1"/>
</dbReference>
<organism evidence="5 6">
    <name type="scientific">Ophiocordyceps unilateralis</name>
    <name type="common">Zombie-ant fungus</name>
    <name type="synonym">Torrubia unilateralis</name>
    <dbReference type="NCBI Taxonomy" id="268505"/>
    <lineage>
        <taxon>Eukaryota</taxon>
        <taxon>Fungi</taxon>
        <taxon>Dikarya</taxon>
        <taxon>Ascomycota</taxon>
        <taxon>Pezizomycotina</taxon>
        <taxon>Sordariomycetes</taxon>
        <taxon>Hypocreomycetidae</taxon>
        <taxon>Hypocreales</taxon>
        <taxon>Ophiocordycipitaceae</taxon>
        <taxon>Ophiocordyceps</taxon>
    </lineage>
</organism>
<proteinExistence type="predicted"/>
<evidence type="ECO:0000259" key="4">
    <source>
        <dbReference type="PROSITE" id="PS51384"/>
    </source>
</evidence>
<accession>A0A2A9PIZ5</accession>
<dbReference type="CDD" id="cd00322">
    <property type="entry name" value="FNR_like"/>
    <property type="match status" value="1"/>
</dbReference>